<dbReference type="Gene3D" id="3.40.50.2000">
    <property type="entry name" value="Glycogen Phosphorylase B"/>
    <property type="match status" value="2"/>
</dbReference>
<dbReference type="EMBL" id="VEPZ02001162">
    <property type="protein sequence ID" value="KAE8690108.1"/>
    <property type="molecule type" value="Genomic_DNA"/>
</dbReference>
<dbReference type="PANTHER" id="PTHR48048">
    <property type="entry name" value="GLYCOSYLTRANSFERASE"/>
    <property type="match status" value="1"/>
</dbReference>
<dbReference type="PROSITE" id="PS00375">
    <property type="entry name" value="UDPGT"/>
    <property type="match status" value="1"/>
</dbReference>
<proteinExistence type="inferred from homology"/>
<keyword evidence="2 3" id="KW-0808">Transferase</keyword>
<accession>A0A6A2ZE20</accession>
<evidence type="ECO:0000256" key="4">
    <source>
        <dbReference type="RuleBase" id="RU362057"/>
    </source>
</evidence>
<dbReference type="InterPro" id="IPR002213">
    <property type="entry name" value="UDP_glucos_trans"/>
</dbReference>
<dbReference type="SUPFAM" id="SSF53756">
    <property type="entry name" value="UDP-Glycosyltransferase/glycogen phosphorylase"/>
    <property type="match status" value="1"/>
</dbReference>
<organism evidence="5 6">
    <name type="scientific">Hibiscus syriacus</name>
    <name type="common">Rose of Sharon</name>
    <dbReference type="NCBI Taxonomy" id="106335"/>
    <lineage>
        <taxon>Eukaryota</taxon>
        <taxon>Viridiplantae</taxon>
        <taxon>Streptophyta</taxon>
        <taxon>Embryophyta</taxon>
        <taxon>Tracheophyta</taxon>
        <taxon>Spermatophyta</taxon>
        <taxon>Magnoliopsida</taxon>
        <taxon>eudicotyledons</taxon>
        <taxon>Gunneridae</taxon>
        <taxon>Pentapetalae</taxon>
        <taxon>rosids</taxon>
        <taxon>malvids</taxon>
        <taxon>Malvales</taxon>
        <taxon>Malvaceae</taxon>
        <taxon>Malvoideae</taxon>
        <taxon>Hibiscus</taxon>
    </lineage>
</organism>
<dbReference type="FunFam" id="3.40.50.2000:FF:000056">
    <property type="entry name" value="Glycosyltransferase"/>
    <property type="match status" value="1"/>
</dbReference>
<comment type="caution">
    <text evidence="5">The sequence shown here is derived from an EMBL/GenBank/DDBJ whole genome shotgun (WGS) entry which is preliminary data.</text>
</comment>
<dbReference type="EC" id="2.4.1.-" evidence="4"/>
<evidence type="ECO:0000313" key="6">
    <source>
        <dbReference type="Proteomes" id="UP000436088"/>
    </source>
</evidence>
<evidence type="ECO:0000256" key="1">
    <source>
        <dbReference type="ARBA" id="ARBA00009995"/>
    </source>
</evidence>
<dbReference type="PANTHER" id="PTHR48048:SF45">
    <property type="entry name" value="GLYCOSYLTRANSFERASE"/>
    <property type="match status" value="1"/>
</dbReference>
<reference evidence="5" key="1">
    <citation type="submission" date="2019-09" db="EMBL/GenBank/DDBJ databases">
        <title>Draft genome information of white flower Hibiscus syriacus.</title>
        <authorList>
            <person name="Kim Y.-M."/>
        </authorList>
    </citation>
    <scope>NUCLEOTIDE SEQUENCE [LARGE SCALE GENOMIC DNA]</scope>
    <source>
        <strain evidence="5">YM2019G1</strain>
    </source>
</reference>
<keyword evidence="3" id="KW-0328">Glycosyltransferase</keyword>
<name>A0A6A2ZE20_HIBSY</name>
<dbReference type="Pfam" id="PF00201">
    <property type="entry name" value="UDPGT"/>
    <property type="match status" value="1"/>
</dbReference>
<gene>
    <name evidence="5" type="ORF">F3Y22_tig00110926pilonHSYRG00056</name>
</gene>
<dbReference type="InterPro" id="IPR050481">
    <property type="entry name" value="UDP-glycosyltransf_plant"/>
</dbReference>
<dbReference type="GO" id="GO:0035251">
    <property type="term" value="F:UDP-glucosyltransferase activity"/>
    <property type="evidence" value="ECO:0007669"/>
    <property type="project" value="InterPro"/>
</dbReference>
<evidence type="ECO:0000256" key="2">
    <source>
        <dbReference type="ARBA" id="ARBA00022679"/>
    </source>
</evidence>
<dbReference type="AlphaFoldDB" id="A0A6A2ZE20"/>
<evidence type="ECO:0000256" key="3">
    <source>
        <dbReference type="RuleBase" id="RU003718"/>
    </source>
</evidence>
<protein>
    <recommendedName>
        <fullName evidence="4">Glycosyltransferase</fullName>
        <ecNumber evidence="4">2.4.1.-</ecNumber>
    </recommendedName>
</protein>
<evidence type="ECO:0000313" key="5">
    <source>
        <dbReference type="EMBL" id="KAE8690108.1"/>
    </source>
</evidence>
<keyword evidence="6" id="KW-1185">Reference proteome</keyword>
<dbReference type="InterPro" id="IPR035595">
    <property type="entry name" value="UDP_glycos_trans_CS"/>
</dbReference>
<comment type="similarity">
    <text evidence="1 3">Belongs to the UDP-glycosyltransferase family.</text>
</comment>
<dbReference type="Proteomes" id="UP000436088">
    <property type="component" value="Unassembled WGS sequence"/>
</dbReference>
<sequence>MKKGKLVFVPAPLMGHLIPAVQLAKLLLHLNYNLSITVLTVKPPEDARINAYIDSLAAAAATTTSRIKFISLSQSYPEVDVLKFLTNLPQTVGPLVKEVVANIVEQSNSVPNAPRLAGFVLDSLLTCLVELANEFGVPSYAFYTSGAGSLGFHLYARALHDEKKIEFGQIKDSDTKFTVPSYANQVSIKLFPAVLLQPESFTSFSNSIKWMREVKGILINTFSELESHAVDSLSKDELQIPPIYPVGPILNLEGSSNVHQNYDTIMQWLDEQPRSSVVFLCFGSMGCFSTDQVKEIAYALEQSGHRFLWSLRGPGEQVKDLMYGVTDYENEAEVLPEGFIDRTVGIGKVVGWAPQAAILGHNATAGFVSHCGWNSTLEGIWFGVPMVAWPLYGEQRLNALTLVKELGLAVELKIDYKIDDGEVEIVKAEKIEKGIRWLMEHDNDVRERMKKMEKESKKALMDNGGSSHIMLNRFINDIMNNMS</sequence>
<dbReference type="CDD" id="cd03784">
    <property type="entry name" value="GT1_Gtf-like"/>
    <property type="match status" value="1"/>
</dbReference>
<dbReference type="OrthoDB" id="5835829at2759"/>